<proteinExistence type="predicted"/>
<name>A0A3L6DIK7_MAIZE</name>
<accession>A0A3L6DIK7</accession>
<comment type="caution">
    <text evidence="1">The sequence shown here is derived from an EMBL/GenBank/DDBJ whole genome shotgun (WGS) entry which is preliminary data.</text>
</comment>
<dbReference type="AlphaFoldDB" id="A0A3L6DIK7"/>
<dbReference type="EMBL" id="NCVQ01000010">
    <property type="protein sequence ID" value="PWZ07331.1"/>
    <property type="molecule type" value="Genomic_DNA"/>
</dbReference>
<sequence length="28" mass="3292">MSGHYSVQYKSVIHDYLYDLLSRISGKM</sequence>
<gene>
    <name evidence="1" type="ORF">Zm00014a_037434</name>
</gene>
<reference evidence="1" key="1">
    <citation type="journal article" date="2018" name="Nat. Genet.">
        <title>Extensive intraspecific gene order and gene structural variations between Mo17 and other maize genomes.</title>
        <authorList>
            <person name="Sun S."/>
            <person name="Zhou Y."/>
            <person name="Chen J."/>
            <person name="Shi J."/>
            <person name="Zhao H."/>
            <person name="Zhao H."/>
            <person name="Song W."/>
            <person name="Zhang M."/>
            <person name="Cui Y."/>
            <person name="Dong X."/>
            <person name="Liu H."/>
            <person name="Ma X."/>
            <person name="Jiao Y."/>
            <person name="Wang B."/>
            <person name="Wei X."/>
            <person name="Stein J.C."/>
            <person name="Glaubitz J.C."/>
            <person name="Lu F."/>
            <person name="Yu G."/>
            <person name="Liang C."/>
            <person name="Fengler K."/>
            <person name="Li B."/>
            <person name="Rafalski A."/>
            <person name="Schnable P.S."/>
            <person name="Ware D.H."/>
            <person name="Buckler E.S."/>
            <person name="Lai J."/>
        </authorList>
    </citation>
    <scope>NUCLEOTIDE SEQUENCE [LARGE SCALE GENOMIC DNA]</scope>
    <source>
        <tissue evidence="1">Seedling</tissue>
    </source>
</reference>
<organism evidence="1">
    <name type="scientific">Zea mays</name>
    <name type="common">Maize</name>
    <dbReference type="NCBI Taxonomy" id="4577"/>
    <lineage>
        <taxon>Eukaryota</taxon>
        <taxon>Viridiplantae</taxon>
        <taxon>Streptophyta</taxon>
        <taxon>Embryophyta</taxon>
        <taxon>Tracheophyta</taxon>
        <taxon>Spermatophyta</taxon>
        <taxon>Magnoliopsida</taxon>
        <taxon>Liliopsida</taxon>
        <taxon>Poales</taxon>
        <taxon>Poaceae</taxon>
        <taxon>PACMAD clade</taxon>
        <taxon>Panicoideae</taxon>
        <taxon>Andropogonodae</taxon>
        <taxon>Andropogoneae</taxon>
        <taxon>Tripsacinae</taxon>
        <taxon>Zea</taxon>
    </lineage>
</organism>
<protein>
    <submittedName>
        <fullName evidence="1">Uncharacterized protein</fullName>
    </submittedName>
</protein>
<evidence type="ECO:0000313" key="1">
    <source>
        <dbReference type="EMBL" id="PWZ07331.1"/>
    </source>
</evidence>
<dbReference type="Proteomes" id="UP000251960">
    <property type="component" value="Chromosome 9"/>
</dbReference>